<dbReference type="Gene3D" id="1.50.10.10">
    <property type="match status" value="1"/>
</dbReference>
<evidence type="ECO:0000256" key="3">
    <source>
        <dbReference type="ARBA" id="ARBA00022729"/>
    </source>
</evidence>
<dbReference type="InterPro" id="IPR013783">
    <property type="entry name" value="Ig-like_fold"/>
</dbReference>
<keyword evidence="4 9" id="KW-0378">Hydrolase</keyword>
<feature type="active site" description="Proton acceptor" evidence="10">
    <location>
        <position position="201"/>
    </location>
</feature>
<feature type="binding site" evidence="11">
    <location>
        <position position="145"/>
    </location>
    <ligand>
        <name>substrate</name>
    </ligand>
</feature>
<dbReference type="InterPro" id="IPR002044">
    <property type="entry name" value="CBM20"/>
</dbReference>
<keyword evidence="8 9" id="KW-0624">Polysaccharide degradation</keyword>
<dbReference type="EMBL" id="MU865067">
    <property type="protein sequence ID" value="KAK4458476.1"/>
    <property type="molecule type" value="Genomic_DNA"/>
</dbReference>
<dbReference type="PANTHER" id="PTHR31616:SF12">
    <property type="entry name" value="GLUCOAMYLASE"/>
    <property type="match status" value="1"/>
</dbReference>
<dbReference type="Pfam" id="PF00686">
    <property type="entry name" value="CBM_20"/>
    <property type="match status" value="1"/>
</dbReference>
<keyword evidence="3 12" id="KW-0732">Signal</keyword>
<organism evidence="14 15">
    <name type="scientific">Cladorrhinum samala</name>
    <dbReference type="NCBI Taxonomy" id="585594"/>
    <lineage>
        <taxon>Eukaryota</taxon>
        <taxon>Fungi</taxon>
        <taxon>Dikarya</taxon>
        <taxon>Ascomycota</taxon>
        <taxon>Pezizomycotina</taxon>
        <taxon>Sordariomycetes</taxon>
        <taxon>Sordariomycetidae</taxon>
        <taxon>Sordariales</taxon>
        <taxon>Podosporaceae</taxon>
        <taxon>Cladorrhinum</taxon>
    </lineage>
</organism>
<keyword evidence="6 9" id="KW-0119">Carbohydrate metabolism</keyword>
<dbReference type="FunFam" id="1.50.10.10:FF:000018">
    <property type="entry name" value="Glucoamylase"/>
    <property type="match status" value="1"/>
</dbReference>
<reference evidence="14" key="1">
    <citation type="journal article" date="2023" name="Mol. Phylogenet. Evol.">
        <title>Genome-scale phylogeny and comparative genomics of the fungal order Sordariales.</title>
        <authorList>
            <person name="Hensen N."/>
            <person name="Bonometti L."/>
            <person name="Westerberg I."/>
            <person name="Brannstrom I.O."/>
            <person name="Guillou S."/>
            <person name="Cros-Aarteil S."/>
            <person name="Calhoun S."/>
            <person name="Haridas S."/>
            <person name="Kuo A."/>
            <person name="Mondo S."/>
            <person name="Pangilinan J."/>
            <person name="Riley R."/>
            <person name="LaButti K."/>
            <person name="Andreopoulos B."/>
            <person name="Lipzen A."/>
            <person name="Chen C."/>
            <person name="Yan M."/>
            <person name="Daum C."/>
            <person name="Ng V."/>
            <person name="Clum A."/>
            <person name="Steindorff A."/>
            <person name="Ohm R.A."/>
            <person name="Martin F."/>
            <person name="Silar P."/>
            <person name="Natvig D.O."/>
            <person name="Lalanne C."/>
            <person name="Gautier V."/>
            <person name="Ament-Velasquez S.L."/>
            <person name="Kruys A."/>
            <person name="Hutchinson M.I."/>
            <person name="Powell A.J."/>
            <person name="Barry K."/>
            <person name="Miller A.N."/>
            <person name="Grigoriev I.V."/>
            <person name="Debuchy R."/>
            <person name="Gladieux P."/>
            <person name="Hiltunen Thoren M."/>
            <person name="Johannesson H."/>
        </authorList>
    </citation>
    <scope>NUCLEOTIDE SEQUENCE</scope>
    <source>
        <strain evidence="14">PSN324</strain>
    </source>
</reference>
<evidence type="ECO:0000256" key="12">
    <source>
        <dbReference type="SAM" id="SignalP"/>
    </source>
</evidence>
<evidence type="ECO:0000256" key="2">
    <source>
        <dbReference type="ARBA" id="ARBA00006188"/>
    </source>
</evidence>
<comment type="caution">
    <text evidence="14">The sequence shown here is derived from an EMBL/GenBank/DDBJ whole genome shotgun (WGS) entry which is preliminary data.</text>
</comment>
<evidence type="ECO:0000313" key="15">
    <source>
        <dbReference type="Proteomes" id="UP001321749"/>
    </source>
</evidence>
<dbReference type="GO" id="GO:0004339">
    <property type="term" value="F:glucan 1,4-alpha-glucosidase activity"/>
    <property type="evidence" value="ECO:0007669"/>
    <property type="project" value="UniProtKB-EC"/>
</dbReference>
<dbReference type="EC" id="3.2.1.3" evidence="9"/>
<dbReference type="GO" id="GO:2001070">
    <property type="term" value="F:starch binding"/>
    <property type="evidence" value="ECO:0007669"/>
    <property type="project" value="InterPro"/>
</dbReference>
<sequence>MPCLSKLAATALLGTAASASLLPNIGLEKFIKAENKIALQAVLDNIGPNGAKVPGAGRGLVIASPSKSNPDYFFTWTRDAALTFRTLIDEFLFGNKALEPYINDYIYSQAVLQTVSNPSGTLLPNGGGLGEPKFMADGSRYNGNWGRPQRDGPPLRATALIQYSNYLISKGKKDRVKKEIWPIIANDLAYVGQYWNASGFDLWEEVYGSSFFTTQAQYRSLVEGETLAKSLGIPCPACAQAPQVLCFLQSYWNGKYYTATINTNAARNGVDANTVLGPIALFDPAAPCNSPSLQPCHPRSLSNFKNFVDTFRNSTLYPINRGIPAGRGVALGRYPEDFYFNGNPWYLITLGSAEFLYDVAAAYLKQGSITIDSTSLPFFKEIYPLARVGQFGVLHPAYYVLIAAIRNYADSFVSVSQKYTPANGMMAEQFLKSEPFSPISAANLTWSFASFVSMTHRREGKLPPSWLPRSVSVPSVCSASPVKGTYAPATAAGAPNITTPCVSNILFQVNATTYYGENIYVTGNSPTLGNGNLDTAYPLLSNNYTSERPLWYAVIPVEVTKGQTTLKYKYARQQDCGQDWILEEGSEREIQVPQCVSDGSEDILATVDEAFVGQGGKTGGC</sequence>
<evidence type="ECO:0000256" key="5">
    <source>
        <dbReference type="ARBA" id="ARBA00023180"/>
    </source>
</evidence>
<dbReference type="SUPFAM" id="SSF48208">
    <property type="entry name" value="Six-hairpin glycosidases"/>
    <property type="match status" value="1"/>
</dbReference>
<gene>
    <name evidence="14" type="ORF">QBC42DRAFT_340981</name>
</gene>
<evidence type="ECO:0000256" key="6">
    <source>
        <dbReference type="ARBA" id="ARBA00023277"/>
    </source>
</evidence>
<evidence type="ECO:0000256" key="11">
    <source>
        <dbReference type="PIRSR" id="PIRSR001031-2"/>
    </source>
</evidence>
<keyword evidence="15" id="KW-1185">Reference proteome</keyword>
<evidence type="ECO:0000313" key="14">
    <source>
        <dbReference type="EMBL" id="KAK4458476.1"/>
    </source>
</evidence>
<dbReference type="PROSITE" id="PS00820">
    <property type="entry name" value="GLUCOAMYLASE"/>
    <property type="match status" value="1"/>
</dbReference>
<keyword evidence="5" id="KW-0325">Glycoprotein</keyword>
<dbReference type="GO" id="GO:0000324">
    <property type="term" value="C:fungal-type vacuole"/>
    <property type="evidence" value="ECO:0007669"/>
    <property type="project" value="TreeGrafter"/>
</dbReference>
<dbReference type="PROSITE" id="PS51166">
    <property type="entry name" value="CBM20"/>
    <property type="match status" value="1"/>
</dbReference>
<evidence type="ECO:0000256" key="4">
    <source>
        <dbReference type="ARBA" id="ARBA00022801"/>
    </source>
</evidence>
<dbReference type="PIRSF" id="PIRSF001031">
    <property type="entry name" value="Glu-a-glcsd_SBD"/>
    <property type="match status" value="1"/>
</dbReference>
<dbReference type="InterPro" id="IPR008291">
    <property type="entry name" value="Glucoamylase_SBD"/>
</dbReference>
<reference evidence="14" key="2">
    <citation type="submission" date="2023-06" db="EMBL/GenBank/DDBJ databases">
        <authorList>
            <consortium name="Lawrence Berkeley National Laboratory"/>
            <person name="Mondo S.J."/>
            <person name="Hensen N."/>
            <person name="Bonometti L."/>
            <person name="Westerberg I."/>
            <person name="Brannstrom I.O."/>
            <person name="Guillou S."/>
            <person name="Cros-Aarteil S."/>
            <person name="Calhoun S."/>
            <person name="Haridas S."/>
            <person name="Kuo A."/>
            <person name="Pangilinan J."/>
            <person name="Riley R."/>
            <person name="Labutti K."/>
            <person name="Andreopoulos B."/>
            <person name="Lipzen A."/>
            <person name="Chen C."/>
            <person name="Yanf M."/>
            <person name="Daum C."/>
            <person name="Ng V."/>
            <person name="Clum A."/>
            <person name="Steindorff A."/>
            <person name="Ohm R."/>
            <person name="Martin F."/>
            <person name="Silar P."/>
            <person name="Natvig D."/>
            <person name="Lalanne C."/>
            <person name="Gautier V."/>
            <person name="Ament-Velasquez S.L."/>
            <person name="Kruys A."/>
            <person name="Hutchinson M.I."/>
            <person name="Powell A.J."/>
            <person name="Barry K."/>
            <person name="Miller A.N."/>
            <person name="Grigoriev I.V."/>
            <person name="Debuchy R."/>
            <person name="Gladieux P."/>
            <person name="Thoren M.H."/>
            <person name="Johannesson H."/>
        </authorList>
    </citation>
    <scope>NUCLEOTIDE SEQUENCE</scope>
    <source>
        <strain evidence="14">PSN324</strain>
    </source>
</reference>
<dbReference type="InterPro" id="IPR011613">
    <property type="entry name" value="GH15-like"/>
</dbReference>
<dbReference type="InterPro" id="IPR000165">
    <property type="entry name" value="Glucoamylase"/>
</dbReference>
<dbReference type="PRINTS" id="PR00736">
    <property type="entry name" value="GLHYDRLASE15"/>
</dbReference>
<dbReference type="SUPFAM" id="SSF49452">
    <property type="entry name" value="Starch-binding domain-like"/>
    <property type="match status" value="1"/>
</dbReference>
<evidence type="ECO:0000259" key="13">
    <source>
        <dbReference type="PROSITE" id="PS51166"/>
    </source>
</evidence>
<proteinExistence type="inferred from homology"/>
<dbReference type="InterPro" id="IPR008928">
    <property type="entry name" value="6-hairpin_glycosidase_sf"/>
</dbReference>
<dbReference type="InterPro" id="IPR046966">
    <property type="entry name" value="Glucoamylase_active_site"/>
</dbReference>
<dbReference type="Proteomes" id="UP001321749">
    <property type="component" value="Unassembled WGS sequence"/>
</dbReference>
<evidence type="ECO:0000256" key="8">
    <source>
        <dbReference type="ARBA" id="ARBA00023326"/>
    </source>
</evidence>
<feature type="domain" description="CBM20" evidence="13">
    <location>
        <begin position="497"/>
        <end position="609"/>
    </location>
</feature>
<dbReference type="GO" id="GO:0000272">
    <property type="term" value="P:polysaccharide catabolic process"/>
    <property type="evidence" value="ECO:0007669"/>
    <property type="project" value="UniProtKB-KW"/>
</dbReference>
<dbReference type="AlphaFoldDB" id="A0AAV9HF04"/>
<evidence type="ECO:0000256" key="9">
    <source>
        <dbReference type="PIRNR" id="PIRNR001031"/>
    </source>
</evidence>
<dbReference type="SMART" id="SM01065">
    <property type="entry name" value="CBM_2"/>
    <property type="match status" value="1"/>
</dbReference>
<dbReference type="PANTHER" id="PTHR31616">
    <property type="entry name" value="TREHALASE"/>
    <property type="match status" value="1"/>
</dbReference>
<dbReference type="Gene3D" id="2.60.40.10">
    <property type="entry name" value="Immunoglobulins"/>
    <property type="match status" value="1"/>
</dbReference>
<name>A0AAV9HF04_9PEZI</name>
<feature type="signal peptide" evidence="12">
    <location>
        <begin position="1"/>
        <end position="19"/>
    </location>
</feature>
<evidence type="ECO:0000256" key="7">
    <source>
        <dbReference type="ARBA" id="ARBA00023295"/>
    </source>
</evidence>
<comment type="catalytic activity">
    <reaction evidence="1 9">
        <text>Hydrolysis of terminal (1-&gt;4)-linked alpha-D-glucose residues successively from non-reducing ends of the chains with release of beta-D-glucose.</text>
        <dbReference type="EC" id="3.2.1.3"/>
    </reaction>
</comment>
<dbReference type="Pfam" id="PF00723">
    <property type="entry name" value="Glyco_hydro_15"/>
    <property type="match status" value="1"/>
</dbReference>
<dbReference type="InterPro" id="IPR012341">
    <property type="entry name" value="6hp_glycosidase-like_sf"/>
</dbReference>
<accession>A0AAV9HF04</accession>
<comment type="similarity">
    <text evidence="2 9">Belongs to the glycosyl hydrolase 15 family.</text>
</comment>
<keyword evidence="7 9" id="KW-0326">Glycosidase</keyword>
<feature type="active site" description="Proton donor" evidence="10">
    <location>
        <position position="204"/>
    </location>
</feature>
<protein>
    <recommendedName>
        <fullName evidence="9">Glucoamylase</fullName>
        <ecNumber evidence="9">3.2.1.3</ecNumber>
    </recommendedName>
    <alternativeName>
        <fullName evidence="9">1,4-alpha-D-glucan glucohydrolase</fullName>
    </alternativeName>
    <alternativeName>
        <fullName evidence="9">Glucan 1,4-alpha-glucosidase</fullName>
    </alternativeName>
</protein>
<evidence type="ECO:0000256" key="1">
    <source>
        <dbReference type="ARBA" id="ARBA00001863"/>
    </source>
</evidence>
<feature type="chain" id="PRO_5043698537" description="Glucoamylase" evidence="12">
    <location>
        <begin position="20"/>
        <end position="621"/>
    </location>
</feature>
<dbReference type="InterPro" id="IPR013784">
    <property type="entry name" value="Carb-bd-like_fold"/>
</dbReference>
<evidence type="ECO:0000256" key="10">
    <source>
        <dbReference type="PIRSR" id="PIRSR001031-1"/>
    </source>
</evidence>